<dbReference type="InterPro" id="IPR001647">
    <property type="entry name" value="HTH_TetR"/>
</dbReference>
<dbReference type="SUPFAM" id="SSF48498">
    <property type="entry name" value="Tetracyclin repressor-like, C-terminal domain"/>
    <property type="match status" value="1"/>
</dbReference>
<dbReference type="InterPro" id="IPR011075">
    <property type="entry name" value="TetR_C"/>
</dbReference>
<dbReference type="InterPro" id="IPR036271">
    <property type="entry name" value="Tet_transcr_reg_TetR-rel_C_sf"/>
</dbReference>
<dbReference type="Gene3D" id="1.10.357.10">
    <property type="entry name" value="Tetracycline Repressor, domain 2"/>
    <property type="match status" value="1"/>
</dbReference>
<dbReference type="GO" id="GO:0003677">
    <property type="term" value="F:DNA binding"/>
    <property type="evidence" value="ECO:0007669"/>
    <property type="project" value="UniProtKB-UniRule"/>
</dbReference>
<sequence length="191" mass="21432">MVVRHKEFDPDVALDRAMEMFWERGYEATSIQDLVEGMGIGRRSLYDTFGDKHALFIQSLNRYADTLSGRLGSVLDTAKTGREAVRDLLSVVLQPTAHLKGCLLVNSATEVAARDNEAAQHIDQYLVRSRETMLEAVRRGLQDGSITDRAKPEALTSMLVNAWLGLRVSVRSGVDRKRLRKDIDEIMSLLD</sequence>
<evidence type="ECO:0000256" key="2">
    <source>
        <dbReference type="ARBA" id="ARBA00023125"/>
    </source>
</evidence>
<keyword evidence="1" id="KW-0805">Transcription regulation</keyword>
<proteinExistence type="predicted"/>
<evidence type="ECO:0000256" key="4">
    <source>
        <dbReference type="PROSITE-ProRule" id="PRU00335"/>
    </source>
</evidence>
<dbReference type="Pfam" id="PF00440">
    <property type="entry name" value="TetR_N"/>
    <property type="match status" value="1"/>
</dbReference>
<dbReference type="Pfam" id="PF16925">
    <property type="entry name" value="TetR_C_13"/>
    <property type="match status" value="1"/>
</dbReference>
<dbReference type="SUPFAM" id="SSF46689">
    <property type="entry name" value="Homeodomain-like"/>
    <property type="match status" value="1"/>
</dbReference>
<evidence type="ECO:0000313" key="7">
    <source>
        <dbReference type="Proteomes" id="UP000192674"/>
    </source>
</evidence>
<dbReference type="PROSITE" id="PS50977">
    <property type="entry name" value="HTH_TETR_2"/>
    <property type="match status" value="1"/>
</dbReference>
<keyword evidence="2 4" id="KW-0238">DNA-binding</keyword>
<dbReference type="Proteomes" id="UP000192674">
    <property type="component" value="Unassembled WGS sequence"/>
</dbReference>
<organism evidence="6 7">
    <name type="scientific">Kibdelosporangium aridum</name>
    <dbReference type="NCBI Taxonomy" id="2030"/>
    <lineage>
        <taxon>Bacteria</taxon>
        <taxon>Bacillati</taxon>
        <taxon>Actinomycetota</taxon>
        <taxon>Actinomycetes</taxon>
        <taxon>Pseudonocardiales</taxon>
        <taxon>Pseudonocardiaceae</taxon>
        <taxon>Kibdelosporangium</taxon>
    </lineage>
</organism>
<feature type="DNA-binding region" description="H-T-H motif" evidence="4">
    <location>
        <begin position="30"/>
        <end position="49"/>
    </location>
</feature>
<name>A0A1Y5Y5A6_KIBAR</name>
<feature type="domain" description="HTH tetR-type" evidence="5">
    <location>
        <begin position="7"/>
        <end position="67"/>
    </location>
</feature>
<dbReference type="EMBL" id="FWXV01000010">
    <property type="protein sequence ID" value="SMD24593.1"/>
    <property type="molecule type" value="Genomic_DNA"/>
</dbReference>
<reference evidence="6 7" key="1">
    <citation type="submission" date="2017-04" db="EMBL/GenBank/DDBJ databases">
        <authorList>
            <person name="Afonso C.L."/>
            <person name="Miller P.J."/>
            <person name="Scott M.A."/>
            <person name="Spackman E."/>
            <person name="Goraichik I."/>
            <person name="Dimitrov K.M."/>
            <person name="Suarez D.L."/>
            <person name="Swayne D.E."/>
        </authorList>
    </citation>
    <scope>NUCLEOTIDE SEQUENCE [LARGE SCALE GENOMIC DNA]</scope>
    <source>
        <strain evidence="6 7">DSM 43828</strain>
    </source>
</reference>
<keyword evidence="7" id="KW-1185">Reference proteome</keyword>
<evidence type="ECO:0000256" key="1">
    <source>
        <dbReference type="ARBA" id="ARBA00023015"/>
    </source>
</evidence>
<gene>
    <name evidence="6" type="ORF">SAMN05661093_08668</name>
</gene>
<dbReference type="PANTHER" id="PTHR47506:SF10">
    <property type="entry name" value="TRANSCRIPTIONAL REGULATORY PROTEIN"/>
    <property type="match status" value="1"/>
</dbReference>
<keyword evidence="3" id="KW-0804">Transcription</keyword>
<evidence type="ECO:0000313" key="6">
    <source>
        <dbReference type="EMBL" id="SMD24593.1"/>
    </source>
</evidence>
<protein>
    <submittedName>
        <fullName evidence="6">Transcriptional regulator, TetR family</fullName>
    </submittedName>
</protein>
<dbReference type="InterPro" id="IPR009057">
    <property type="entry name" value="Homeodomain-like_sf"/>
</dbReference>
<accession>A0A1Y5Y5A6</accession>
<dbReference type="Gene3D" id="1.10.10.60">
    <property type="entry name" value="Homeodomain-like"/>
    <property type="match status" value="1"/>
</dbReference>
<evidence type="ECO:0000259" key="5">
    <source>
        <dbReference type="PROSITE" id="PS50977"/>
    </source>
</evidence>
<dbReference type="PRINTS" id="PR00455">
    <property type="entry name" value="HTHTETR"/>
</dbReference>
<dbReference type="PANTHER" id="PTHR47506">
    <property type="entry name" value="TRANSCRIPTIONAL REGULATORY PROTEIN"/>
    <property type="match status" value="1"/>
</dbReference>
<dbReference type="AlphaFoldDB" id="A0A1Y5Y5A6"/>
<evidence type="ECO:0000256" key="3">
    <source>
        <dbReference type="ARBA" id="ARBA00023163"/>
    </source>
</evidence>